<sequence length="117" mass="13130">MIQVILKILLPTSFGCPFAYWTMAQTRTFLLIIGMLPFWNWLRHHPRFQAALGGINAAVVGILLAALYHPVWTKAVKSPLDFSLALAAFALLTIWKWPPWLVVVFSFAAGAIFSFVL</sequence>
<comment type="subcellular location">
    <subcellularLocation>
        <location evidence="1">Cell membrane</location>
        <topology evidence="1">Multi-pass membrane protein</topology>
    </subcellularLocation>
</comment>
<gene>
    <name evidence="8" type="ORF">SAMN05192569_105019</name>
</gene>
<dbReference type="PANTHER" id="PTHR33567">
    <property type="entry name" value="CHROMATE ION TRANSPORTER (EUROFUNG)"/>
    <property type="match status" value="1"/>
</dbReference>
<dbReference type="Pfam" id="PF02417">
    <property type="entry name" value="Chromate_transp"/>
    <property type="match status" value="1"/>
</dbReference>
<keyword evidence="4 7" id="KW-0812">Transmembrane</keyword>
<keyword evidence="9" id="KW-1185">Reference proteome</keyword>
<keyword evidence="6 7" id="KW-0472">Membrane</keyword>
<evidence type="ECO:0000256" key="3">
    <source>
        <dbReference type="ARBA" id="ARBA00022475"/>
    </source>
</evidence>
<dbReference type="EMBL" id="FOJS01000050">
    <property type="protein sequence ID" value="SFA54322.1"/>
    <property type="molecule type" value="Genomic_DNA"/>
</dbReference>
<feature type="transmembrane region" description="Helical" evidence="7">
    <location>
        <begin position="97"/>
        <end position="116"/>
    </location>
</feature>
<feature type="transmembrane region" description="Helical" evidence="7">
    <location>
        <begin position="51"/>
        <end position="71"/>
    </location>
</feature>
<dbReference type="InterPro" id="IPR003370">
    <property type="entry name" value="Chromate_transpt"/>
</dbReference>
<keyword evidence="5 7" id="KW-1133">Transmembrane helix</keyword>
<dbReference type="PANTHER" id="PTHR33567:SF3">
    <property type="entry name" value="CHROMATE ION TRANSPORTER (EUROFUNG)"/>
    <property type="match status" value="1"/>
</dbReference>
<evidence type="ECO:0000256" key="5">
    <source>
        <dbReference type="ARBA" id="ARBA00022989"/>
    </source>
</evidence>
<comment type="similarity">
    <text evidence="2">Belongs to the chromate ion transporter (CHR) (TC 2.A.51) family.</text>
</comment>
<keyword evidence="3" id="KW-1003">Cell membrane</keyword>
<dbReference type="AlphaFoldDB" id="A0A1I0TRI4"/>
<evidence type="ECO:0000256" key="1">
    <source>
        <dbReference type="ARBA" id="ARBA00004651"/>
    </source>
</evidence>
<evidence type="ECO:0000256" key="4">
    <source>
        <dbReference type="ARBA" id="ARBA00022692"/>
    </source>
</evidence>
<name>A0A1I0TRI4_9BACL</name>
<dbReference type="STRING" id="186116.SAMN05192569_105019"/>
<accession>A0A1I0TRI4</accession>
<evidence type="ECO:0000313" key="8">
    <source>
        <dbReference type="EMBL" id="SFA54322.1"/>
    </source>
</evidence>
<evidence type="ECO:0000256" key="2">
    <source>
        <dbReference type="ARBA" id="ARBA00005262"/>
    </source>
</evidence>
<proteinExistence type="inferred from homology"/>
<dbReference type="GO" id="GO:0015109">
    <property type="term" value="F:chromate transmembrane transporter activity"/>
    <property type="evidence" value="ECO:0007669"/>
    <property type="project" value="InterPro"/>
</dbReference>
<organism evidence="8 9">
    <name type="scientific">Parageobacillus thermantarcticus</name>
    <dbReference type="NCBI Taxonomy" id="186116"/>
    <lineage>
        <taxon>Bacteria</taxon>
        <taxon>Bacillati</taxon>
        <taxon>Bacillota</taxon>
        <taxon>Bacilli</taxon>
        <taxon>Bacillales</taxon>
        <taxon>Anoxybacillaceae</taxon>
        <taxon>Parageobacillus</taxon>
    </lineage>
</organism>
<evidence type="ECO:0000313" key="9">
    <source>
        <dbReference type="Proteomes" id="UP000198650"/>
    </source>
</evidence>
<evidence type="ECO:0000256" key="6">
    <source>
        <dbReference type="ARBA" id="ARBA00023136"/>
    </source>
</evidence>
<dbReference type="Proteomes" id="UP000198650">
    <property type="component" value="Unassembled WGS sequence"/>
</dbReference>
<reference evidence="9" key="1">
    <citation type="submission" date="2016-10" db="EMBL/GenBank/DDBJ databases">
        <authorList>
            <person name="Varghese N."/>
            <person name="Submissions S."/>
        </authorList>
    </citation>
    <scope>NUCLEOTIDE SEQUENCE [LARGE SCALE GENOMIC DNA]</scope>
    <source>
        <strain evidence="9">M1</strain>
    </source>
</reference>
<feature type="transmembrane region" description="Helical" evidence="7">
    <location>
        <begin position="18"/>
        <end position="39"/>
    </location>
</feature>
<protein>
    <submittedName>
        <fullName evidence="8">Chromate transporter</fullName>
    </submittedName>
</protein>
<evidence type="ECO:0000256" key="7">
    <source>
        <dbReference type="SAM" id="Phobius"/>
    </source>
</evidence>
<dbReference type="GO" id="GO:0005886">
    <property type="term" value="C:plasma membrane"/>
    <property type="evidence" value="ECO:0007669"/>
    <property type="project" value="UniProtKB-SubCell"/>
</dbReference>